<evidence type="ECO:0000256" key="2">
    <source>
        <dbReference type="ARBA" id="ARBA00012224"/>
    </source>
</evidence>
<evidence type="ECO:0000313" key="8">
    <source>
        <dbReference type="EMBL" id="MFD2840429.1"/>
    </source>
</evidence>
<dbReference type="SUPFAM" id="SSF53383">
    <property type="entry name" value="PLP-dependent transferases"/>
    <property type="match status" value="1"/>
</dbReference>
<evidence type="ECO:0000256" key="6">
    <source>
        <dbReference type="SAM" id="MobiDB-lite"/>
    </source>
</evidence>
<evidence type="ECO:0000259" key="7">
    <source>
        <dbReference type="Pfam" id="PF00155"/>
    </source>
</evidence>
<dbReference type="GO" id="GO:0047804">
    <property type="term" value="F:cysteine-S-conjugate beta-lyase activity"/>
    <property type="evidence" value="ECO:0007669"/>
    <property type="project" value="UniProtKB-EC"/>
</dbReference>
<dbReference type="InterPro" id="IPR051798">
    <property type="entry name" value="Class-II_PLP-Dep_Aminotrans"/>
</dbReference>
<evidence type="ECO:0000313" key="9">
    <source>
        <dbReference type="Proteomes" id="UP001597391"/>
    </source>
</evidence>
<name>A0ABW5XH54_9MICO</name>
<protein>
    <recommendedName>
        <fullName evidence="2">cysteine-S-conjugate beta-lyase</fullName>
        <ecNumber evidence="2">4.4.1.13</ecNumber>
    </recommendedName>
</protein>
<dbReference type="EC" id="4.4.1.13" evidence="2"/>
<evidence type="ECO:0000256" key="5">
    <source>
        <dbReference type="ARBA" id="ARBA00037974"/>
    </source>
</evidence>
<evidence type="ECO:0000256" key="3">
    <source>
        <dbReference type="ARBA" id="ARBA00022898"/>
    </source>
</evidence>
<feature type="region of interest" description="Disordered" evidence="6">
    <location>
        <begin position="1"/>
        <end position="31"/>
    </location>
</feature>
<dbReference type="Proteomes" id="UP001597391">
    <property type="component" value="Unassembled WGS sequence"/>
</dbReference>
<comment type="cofactor">
    <cofactor evidence="1">
        <name>pyridoxal 5'-phosphate</name>
        <dbReference type="ChEBI" id="CHEBI:597326"/>
    </cofactor>
</comment>
<dbReference type="PANTHER" id="PTHR43525:SF2">
    <property type="entry name" value="CYSTATHIONINE BETA-LYASE-RELATED"/>
    <property type="match status" value="1"/>
</dbReference>
<sequence length="427" mass="46694">MTSDARTSAPVHTDQVAGEATSSPGGTMTSDPLEAYTLEQLTARRSVKWTQYASDVLPMWVAEMDCSPVPQVIEVIQQIMAAGDTGYPGITYAAEDIRDLPNREVDYRQLPSYQDAYIVFAQDRWGLDVSADQISLMPDVMQGVKYAVDMIGARDLVINTPVYPPFRVYPVEAGARIHEARLADDGRLDFAELEALFESADSYLLCNPQNPTGVAHTREELIRVFELANRHDVRVIVDEIHLPIAATGHSCVPALSVPGSERAIVLFSAAKAFHLAGFKAALMIVGSDAKEELKDVPETVFEGASTIAIAAHTAALVYGGQWLDTVRAGIDARRIRLTEGLARVAPEARVLPAVSTYFAWVDFSRVVVDGKPLGKNPAHFLYRKAKTAFNPGYTFGAGGENYVRINLATSNEVIDEALRRIEEALNR</sequence>
<dbReference type="Gene3D" id="3.90.1150.10">
    <property type="entry name" value="Aspartate Aminotransferase, domain 1"/>
    <property type="match status" value="1"/>
</dbReference>
<proteinExistence type="inferred from homology"/>
<dbReference type="Pfam" id="PF00155">
    <property type="entry name" value="Aminotran_1_2"/>
    <property type="match status" value="1"/>
</dbReference>
<organism evidence="8 9">
    <name type="scientific">Populibacterium corticicola</name>
    <dbReference type="NCBI Taxonomy" id="1812826"/>
    <lineage>
        <taxon>Bacteria</taxon>
        <taxon>Bacillati</taxon>
        <taxon>Actinomycetota</taxon>
        <taxon>Actinomycetes</taxon>
        <taxon>Micrococcales</taxon>
        <taxon>Jonesiaceae</taxon>
        <taxon>Populibacterium</taxon>
    </lineage>
</organism>
<evidence type="ECO:0000256" key="1">
    <source>
        <dbReference type="ARBA" id="ARBA00001933"/>
    </source>
</evidence>
<dbReference type="PANTHER" id="PTHR43525">
    <property type="entry name" value="PROTEIN MALY"/>
    <property type="match status" value="1"/>
</dbReference>
<gene>
    <name evidence="8" type="ORF">ACFSYH_07560</name>
</gene>
<dbReference type="InterPro" id="IPR015424">
    <property type="entry name" value="PyrdxlP-dep_Trfase"/>
</dbReference>
<feature type="domain" description="Aminotransferase class I/classII large" evidence="7">
    <location>
        <begin position="106"/>
        <end position="421"/>
    </location>
</feature>
<accession>A0ABW5XH54</accession>
<dbReference type="CDD" id="cd00609">
    <property type="entry name" value="AAT_like"/>
    <property type="match status" value="1"/>
</dbReference>
<dbReference type="InterPro" id="IPR004839">
    <property type="entry name" value="Aminotransferase_I/II_large"/>
</dbReference>
<feature type="compositionally biased region" description="Polar residues" evidence="6">
    <location>
        <begin position="20"/>
        <end position="30"/>
    </location>
</feature>
<dbReference type="Gene3D" id="3.40.640.10">
    <property type="entry name" value="Type I PLP-dependent aspartate aminotransferase-like (Major domain)"/>
    <property type="match status" value="1"/>
</dbReference>
<dbReference type="InterPro" id="IPR015421">
    <property type="entry name" value="PyrdxlP-dep_Trfase_major"/>
</dbReference>
<dbReference type="InterPro" id="IPR015422">
    <property type="entry name" value="PyrdxlP-dep_Trfase_small"/>
</dbReference>
<keyword evidence="3" id="KW-0663">Pyridoxal phosphate</keyword>
<reference evidence="9" key="1">
    <citation type="journal article" date="2019" name="Int. J. Syst. Evol. Microbiol.">
        <title>The Global Catalogue of Microorganisms (GCM) 10K type strain sequencing project: providing services to taxonomists for standard genome sequencing and annotation.</title>
        <authorList>
            <consortium name="The Broad Institute Genomics Platform"/>
            <consortium name="The Broad Institute Genome Sequencing Center for Infectious Disease"/>
            <person name="Wu L."/>
            <person name="Ma J."/>
        </authorList>
    </citation>
    <scope>NUCLEOTIDE SEQUENCE [LARGE SCALE GENOMIC DNA]</scope>
    <source>
        <strain evidence="9">KCTC 33576</strain>
    </source>
</reference>
<comment type="similarity">
    <text evidence="5">Belongs to the class-II pyridoxal-phosphate-dependent aminotransferase family. MalY/PatB cystathionine beta-lyase subfamily.</text>
</comment>
<comment type="caution">
    <text evidence="8">The sequence shown here is derived from an EMBL/GenBank/DDBJ whole genome shotgun (WGS) entry which is preliminary data.</text>
</comment>
<evidence type="ECO:0000256" key="4">
    <source>
        <dbReference type="ARBA" id="ARBA00023239"/>
    </source>
</evidence>
<keyword evidence="4 8" id="KW-0456">Lyase</keyword>
<keyword evidence="9" id="KW-1185">Reference proteome</keyword>
<dbReference type="EMBL" id="JBHUOP010000003">
    <property type="protein sequence ID" value="MFD2840429.1"/>
    <property type="molecule type" value="Genomic_DNA"/>
</dbReference>